<accession>A0A9X3XA68</accession>
<comment type="caution">
    <text evidence="1">The sequence shown here is derived from an EMBL/GenBank/DDBJ whole genome shotgun (WGS) entry which is preliminary data.</text>
</comment>
<evidence type="ECO:0000313" key="1">
    <source>
        <dbReference type="EMBL" id="MDC3985228.1"/>
    </source>
</evidence>
<dbReference type="EMBL" id="JAGTJJ010000027">
    <property type="protein sequence ID" value="MDC3985228.1"/>
    <property type="molecule type" value="Genomic_DNA"/>
</dbReference>
<proteinExistence type="predicted"/>
<dbReference type="AlphaFoldDB" id="A0A9X3XA68"/>
<organism evidence="1 2">
    <name type="scientific">Polyangium jinanense</name>
    <dbReference type="NCBI Taxonomy" id="2829994"/>
    <lineage>
        <taxon>Bacteria</taxon>
        <taxon>Pseudomonadati</taxon>
        <taxon>Myxococcota</taxon>
        <taxon>Polyangia</taxon>
        <taxon>Polyangiales</taxon>
        <taxon>Polyangiaceae</taxon>
        <taxon>Polyangium</taxon>
    </lineage>
</organism>
<sequence>MTVERAPYPPVEMGPHRVQREGPIVHVSIRGNTSLTEMQTLVSVYQATVDEFGYLLILLDMSASGDLTTPARKHVTEFVQAHPTKIASAIYGTTFYLRITLELISRSVRVLAHHTPAMAFHATEAEARRWLAAQVPLLRAKG</sequence>
<gene>
    <name evidence="1" type="ORF">KEG57_32420</name>
</gene>
<dbReference type="RefSeq" id="WP_272459151.1">
    <property type="nucleotide sequence ID" value="NZ_JAGTJJ010000027.1"/>
</dbReference>
<protein>
    <submittedName>
        <fullName evidence="1">STAS/SEC14 domain-containing protein</fullName>
    </submittedName>
</protein>
<keyword evidence="2" id="KW-1185">Reference proteome</keyword>
<dbReference type="Proteomes" id="UP001151081">
    <property type="component" value="Unassembled WGS sequence"/>
</dbReference>
<evidence type="ECO:0000313" key="2">
    <source>
        <dbReference type="Proteomes" id="UP001151081"/>
    </source>
</evidence>
<reference evidence="1 2" key="1">
    <citation type="submission" date="2021-04" db="EMBL/GenBank/DDBJ databases">
        <title>Genome analysis of Polyangium sp.</title>
        <authorList>
            <person name="Li Y."/>
            <person name="Wang J."/>
        </authorList>
    </citation>
    <scope>NUCLEOTIDE SEQUENCE [LARGE SCALE GENOMIC DNA]</scope>
    <source>
        <strain evidence="1 2">SDU14</strain>
    </source>
</reference>
<name>A0A9X3XA68_9BACT</name>